<dbReference type="SUPFAM" id="SSF52540">
    <property type="entry name" value="P-loop containing nucleoside triphosphate hydrolases"/>
    <property type="match status" value="1"/>
</dbReference>
<evidence type="ECO:0000256" key="1">
    <source>
        <dbReference type="ARBA" id="ARBA00023015"/>
    </source>
</evidence>
<dbReference type="InterPro" id="IPR019734">
    <property type="entry name" value="TPR_rpt"/>
</dbReference>
<dbReference type="EMBL" id="JAGSIE010000003">
    <property type="protein sequence ID" value="MBR7552597.1"/>
    <property type="molecule type" value="Genomic_DNA"/>
</dbReference>
<dbReference type="InterPro" id="IPR059106">
    <property type="entry name" value="WHD_MalT"/>
</dbReference>
<dbReference type="Pfam" id="PF25873">
    <property type="entry name" value="WHD_MalT"/>
    <property type="match status" value="1"/>
</dbReference>
<dbReference type="Gene3D" id="3.40.50.300">
    <property type="entry name" value="P-loop containing nucleotide triphosphate hydrolases"/>
    <property type="match status" value="1"/>
</dbReference>
<dbReference type="GO" id="GO:0006355">
    <property type="term" value="P:regulation of DNA-templated transcription"/>
    <property type="evidence" value="ECO:0007669"/>
    <property type="project" value="InterPro"/>
</dbReference>
<sequence>MRTVPIVVSQFTPPKIRDHFVMRAGLQKKLRFIPEYPLTLIYSSAGYGKSTGISQFVETTSERVSWFSVSAYDHDFLPFMKKIIYSIRRNIAQFGQHIIEEMESLDHAIQDADIWSFMAMVVNELSQEQERLIIIIDDAHHLMQSDPISTWLQLFIEHLPDHIHFVLSSRNLPDWPILSQMRVKSELLEVKQDDLKLNEEELEHLVFDLHGIELSEEAVHKIHMLTEGWTIACTMFVQQLKMGESVQNLLLNQTESLNDLFEYMMLEILMKQPIEIQQFLLDTSVFETISTPTIEEVLEQDQAGEQLERLSNQNLFLQKIDDENFRYHALFKVFLEKRLKQQDSDRFHQLQISAAEFFESNQNYERAIQHYQEIQATGKIAALLAEHGLALLKEGKLELLEKQLVSVPSDEPLLIFLKGEVFRYRSNYEDAEKLYDQSISLARVEDRTDVISLASEGKAHIYLDTIRPLKAKRLLEEAIRYREQHSDNQEDLARLYYMLGENLINSGSAKKAGMWLEKAKRSNLFLDDVNLEARIYLRTGELERAKRFLLDKKEQMAEVEYNQLPKSHRNTDILLSIIYSMLGEPEKGKTYAEIGLQQGVMYDSPFVEACGWMRLGHTEQLLQRYDQQTTEACYENALAIMEELNVSRGKAEPYMGLCMLYANNQEHEKALEAGMKGLQETEKVNDLWLSALILVCLGISSLQSNRMNKAAEFFEDASLYFHTCEDDYGKMVVTFWQAYLSHQTEDWADFYEKMEQFALIMQSKSYEFFLRKKTLLGPNDLQVMIPLLHQAYEQGIQQKYIGRLIHELGFNHVDNHPGYTLHIRTLGRLEVAIGPNIVRDSMWQREKAKELLELLVTKRSKLVRKDEIFEALWPGESEASANKKLKVTLNQLLKVVEPKRKARQESFFIKRDGNAYGLNPRAGIELDVDEFEHLILAGMDEKNPTQAKELLLKGLELYEGDYLSTRGPSDWVLSERERLQVLFLQGAEYLAQVSVRLNEYNRCLYWCQRILQQEITWEEAYRLTIFSYYQQDNRPQALKWYKRCEDVLKRELGVEPTMATKELLNLLE</sequence>
<dbReference type="InterPro" id="IPR011990">
    <property type="entry name" value="TPR-like_helical_dom_sf"/>
</dbReference>
<dbReference type="GO" id="GO:0003677">
    <property type="term" value="F:DNA binding"/>
    <property type="evidence" value="ECO:0007669"/>
    <property type="project" value="InterPro"/>
</dbReference>
<dbReference type="SMART" id="SM00028">
    <property type="entry name" value="TPR"/>
    <property type="match status" value="6"/>
</dbReference>
<dbReference type="SMART" id="SM01043">
    <property type="entry name" value="BTAD"/>
    <property type="match status" value="1"/>
</dbReference>
<dbReference type="PANTHER" id="PTHR35807:SF2">
    <property type="entry name" value="TRANSCRIPTIONAL ACTIVATOR DOMAIN"/>
    <property type="match status" value="1"/>
</dbReference>
<keyword evidence="1" id="KW-0805">Transcription regulation</keyword>
<gene>
    <name evidence="4" type="ORF">KC820_00380</name>
</gene>
<keyword evidence="5" id="KW-1185">Reference proteome</keyword>
<dbReference type="InterPro" id="IPR051677">
    <property type="entry name" value="AfsR-DnrI-RedD_regulator"/>
</dbReference>
<feature type="domain" description="Bacterial transcriptional activator" evidence="3">
    <location>
        <begin position="926"/>
        <end position="1067"/>
    </location>
</feature>
<dbReference type="InterPro" id="IPR016032">
    <property type="entry name" value="Sig_transdc_resp-reg_C-effctor"/>
</dbReference>
<evidence type="ECO:0000256" key="2">
    <source>
        <dbReference type="ARBA" id="ARBA00023163"/>
    </source>
</evidence>
<dbReference type="Gene3D" id="1.10.10.10">
    <property type="entry name" value="Winged helix-like DNA-binding domain superfamily/Winged helix DNA-binding domain"/>
    <property type="match status" value="1"/>
</dbReference>
<keyword evidence="2" id="KW-0804">Transcription</keyword>
<accession>A0A941CRS7</accession>
<organism evidence="4 5">
    <name type="scientific">Allobacillus saliphilus</name>
    <dbReference type="NCBI Taxonomy" id="2912308"/>
    <lineage>
        <taxon>Bacteria</taxon>
        <taxon>Bacillati</taxon>
        <taxon>Bacillota</taxon>
        <taxon>Bacilli</taxon>
        <taxon>Bacillales</taxon>
        <taxon>Bacillaceae</taxon>
        <taxon>Allobacillus</taxon>
    </lineage>
</organism>
<proteinExistence type="predicted"/>
<dbReference type="Pfam" id="PF03704">
    <property type="entry name" value="BTAD"/>
    <property type="match status" value="1"/>
</dbReference>
<dbReference type="PANTHER" id="PTHR35807">
    <property type="entry name" value="TRANSCRIPTIONAL REGULATOR REDD-RELATED"/>
    <property type="match status" value="1"/>
</dbReference>
<dbReference type="Proteomes" id="UP000675431">
    <property type="component" value="Unassembled WGS sequence"/>
</dbReference>
<evidence type="ECO:0000259" key="3">
    <source>
        <dbReference type="SMART" id="SM01043"/>
    </source>
</evidence>
<protein>
    <submittedName>
        <fullName evidence="4">Transcriptional regulator</fullName>
    </submittedName>
</protein>
<dbReference type="SUPFAM" id="SSF46894">
    <property type="entry name" value="C-terminal effector domain of the bipartite response regulators"/>
    <property type="match status" value="1"/>
</dbReference>
<dbReference type="SUPFAM" id="SSF48452">
    <property type="entry name" value="TPR-like"/>
    <property type="match status" value="3"/>
</dbReference>
<name>A0A941CRS7_9BACI</name>
<dbReference type="RefSeq" id="WP_212367077.1">
    <property type="nucleotide sequence ID" value="NZ_JAGSIE010000003.1"/>
</dbReference>
<dbReference type="Gene3D" id="1.25.40.10">
    <property type="entry name" value="Tetratricopeptide repeat domain"/>
    <property type="match status" value="3"/>
</dbReference>
<dbReference type="AlphaFoldDB" id="A0A941CRS7"/>
<comment type="caution">
    <text evidence="4">The sequence shown here is derived from an EMBL/GenBank/DDBJ whole genome shotgun (WGS) entry which is preliminary data.</text>
</comment>
<reference evidence="4 5" key="1">
    <citation type="submission" date="2021-04" db="EMBL/GenBank/DDBJ databases">
        <title>Allobacillus sp. nov. SKP8-2 isolated from shrimp paste.</title>
        <authorList>
            <person name="Tanasupawat S."/>
            <person name="Yiamsombat S."/>
            <person name="Kanchanasin P."/>
            <person name="Kuncharoen N."/>
        </authorList>
    </citation>
    <scope>NUCLEOTIDE SEQUENCE [LARGE SCALE GENOMIC DNA]</scope>
    <source>
        <strain evidence="4 5">SKP8-2</strain>
    </source>
</reference>
<evidence type="ECO:0000313" key="4">
    <source>
        <dbReference type="EMBL" id="MBR7552597.1"/>
    </source>
</evidence>
<dbReference type="InterPro" id="IPR005158">
    <property type="entry name" value="BTAD"/>
</dbReference>
<evidence type="ECO:0000313" key="5">
    <source>
        <dbReference type="Proteomes" id="UP000675431"/>
    </source>
</evidence>
<dbReference type="InterPro" id="IPR027417">
    <property type="entry name" value="P-loop_NTPase"/>
</dbReference>
<dbReference type="InterPro" id="IPR036388">
    <property type="entry name" value="WH-like_DNA-bd_sf"/>
</dbReference>